<dbReference type="Proteomes" id="UP000004110">
    <property type="component" value="Unassembled WGS sequence"/>
</dbReference>
<evidence type="ECO:0000313" key="2">
    <source>
        <dbReference type="Proteomes" id="UP000004110"/>
    </source>
</evidence>
<reference evidence="1" key="1">
    <citation type="submission" date="2007-06" db="EMBL/GenBank/DDBJ databases">
        <authorList>
            <person name="Fulton L."/>
            <person name="Clifton S."/>
            <person name="Fulton B."/>
            <person name="Xu J."/>
            <person name="Minx P."/>
            <person name="Pepin K.H."/>
            <person name="Johnson M."/>
            <person name="Thiruvilangam P."/>
            <person name="Bhonagiri V."/>
            <person name="Nash W.E."/>
            <person name="Mardis E.R."/>
            <person name="Wilson R.K."/>
        </authorList>
    </citation>
    <scope>NUCLEOTIDE SEQUENCE [LARGE SCALE GENOMIC DNA]</scope>
    <source>
        <strain evidence="1">ATCC 8492</strain>
    </source>
</reference>
<comment type="caution">
    <text evidence="1">The sequence shown here is derived from an EMBL/GenBank/DDBJ whole genome shotgun (WGS) entry which is preliminary data.</text>
</comment>
<dbReference type="EMBL" id="AAYH02000046">
    <property type="protein sequence ID" value="EDO53295.1"/>
    <property type="molecule type" value="Genomic_DNA"/>
</dbReference>
<keyword evidence="2" id="KW-1185">Reference proteome</keyword>
<reference evidence="1" key="2">
    <citation type="submission" date="2013-11" db="EMBL/GenBank/DDBJ databases">
        <title>Draft genome sequence of Bacteroides uniformis (ATCC 8492).</title>
        <authorList>
            <person name="Sudarsanam P."/>
            <person name="Ley R."/>
            <person name="Guruge J."/>
            <person name="Turnbaugh P.J."/>
            <person name="Mahowald M."/>
            <person name="Liep D."/>
            <person name="Gordon J."/>
        </authorList>
    </citation>
    <scope>NUCLEOTIDE SEQUENCE</scope>
    <source>
        <strain evidence="1">ATCC 8492</strain>
    </source>
</reference>
<evidence type="ECO:0000313" key="1">
    <source>
        <dbReference type="EMBL" id="EDO53295.1"/>
    </source>
</evidence>
<sequence length="34" mass="3869">MICPLSNIELINYVKELFSFGNSLSLCDCIILFD</sequence>
<name>A0ABC9N926_BACUC</name>
<organism evidence="1 2">
    <name type="scientific">Bacteroides uniformis (strain ATCC 8492 / DSM 6597 / CCUG 4942 / CIP 103695 / JCM 5828 / KCTC 5204 / NCTC 13054 / VPI 0061)</name>
    <dbReference type="NCBI Taxonomy" id="411479"/>
    <lineage>
        <taxon>Bacteria</taxon>
        <taxon>Pseudomonadati</taxon>
        <taxon>Bacteroidota</taxon>
        <taxon>Bacteroidia</taxon>
        <taxon>Bacteroidales</taxon>
        <taxon>Bacteroidaceae</taxon>
        <taxon>Bacteroides</taxon>
    </lineage>
</organism>
<dbReference type="AlphaFoldDB" id="A0ABC9N926"/>
<proteinExistence type="predicted"/>
<protein>
    <submittedName>
        <fullName evidence="1">Uncharacterized protein</fullName>
    </submittedName>
</protein>
<gene>
    <name evidence="1" type="ORF">BACUNI_03310</name>
</gene>
<accession>A0ABC9N926</accession>